<keyword evidence="6" id="KW-0378">Hydrolase</keyword>
<sequence>MVDSPPKDQIFLDCDATDHMFNSRKFFTSLTNSAPINISTGDSTISLTAVGCNLISLLALFKNKLIINQCGNKFDLETNGKVIANGRIVNRLMYDDYTLPTTHLTTSQDSLWHNRLGHPGKAVLERLGLSTYEYKFTVCSLNKAHKEPFLKSFEEARNPLDCIHLDVDFNQLAKDCGFLHFFSPPETPQHNGFAERANRAILNKTRCLLGSSNLPNNYWEEAVNTAVLLLNLSPSQSTDITFPHQCWTGSAPRIHHLKAFITLPQHHRSWRLGPSAIKGILLGYENNNTSYHILRLNDLKVAVTKHATFNEKRFPVVQRNKEEELVIPMQESPAAVEEEFSEETNEDSMQSTLVDETQVTETQELPSDMVDEVHAERFSSTKNSNHPTVTCIKVIGSRHPTMIHSEIDDINILPYPRRANTHLTTVNRTPCTYQEGLKAPEKDLWVAAINKELNAMKQLKLWDLVLWQESYKMIGTTWVFKIKNNPSNGTSEFKALLCAQGFPQTQGIDYGKTYAPTGRLNSLRALIAFAAVHRLQFHQIDVKSAFLNAPLTKEVFLNIPQGLDANKQTYFLKLNKAIYGLKQAPLAWYKCLKDWLISVKFEPCILDPCVFHRLLDPPIWLYLHVDDIGIIGKNVMFFKKEIATRFEIKDLGEADLMLGVSIEHGNNAITLDQQHFTKSLLNHYGMTDCKPAPTPLIPNDHLSPATDKEKAKFEVLGVNFCSTVGSINYLSSATRPDLSFAVSTLSQYLENPGIRHWQAFQHILRYLKGTQDVGITYHKGEKSGIVSWSNCQAT</sequence>
<protein>
    <recommendedName>
        <fullName evidence="16">Integrase catalytic domain-containing protein</fullName>
    </recommendedName>
</protein>
<keyword evidence="2" id="KW-0548">Nucleotidyltransferase</keyword>
<dbReference type="Gene3D" id="3.30.420.10">
    <property type="entry name" value="Ribonuclease H-like superfamily/Ribonuclease H"/>
    <property type="match status" value="1"/>
</dbReference>
<dbReference type="SUPFAM" id="SSF53098">
    <property type="entry name" value="Ribonuclease H-like"/>
    <property type="match status" value="1"/>
</dbReference>
<dbReference type="OrthoDB" id="3261476at2759"/>
<dbReference type="GO" id="GO:0046872">
    <property type="term" value="F:metal ion binding"/>
    <property type="evidence" value="ECO:0007669"/>
    <property type="project" value="UniProtKB-KW"/>
</dbReference>
<accession>A0A9Q3JHR3</accession>
<keyword evidence="11" id="KW-0808">Transferase</keyword>
<keyword evidence="18" id="KW-1185">Reference proteome</keyword>
<dbReference type="GO" id="GO:0015074">
    <property type="term" value="P:DNA integration"/>
    <property type="evidence" value="ECO:0007669"/>
    <property type="project" value="UniProtKB-KW"/>
</dbReference>
<keyword evidence="12" id="KW-0233">DNA recombination</keyword>
<keyword evidence="10" id="KW-0695">RNA-directed DNA polymerase</keyword>
<evidence type="ECO:0000313" key="18">
    <source>
        <dbReference type="Proteomes" id="UP000765509"/>
    </source>
</evidence>
<keyword evidence="3" id="KW-0540">Nuclease</keyword>
<dbReference type="PANTHER" id="PTHR42648:SF11">
    <property type="entry name" value="TRANSPOSON TY4-P GAG-POL POLYPROTEIN"/>
    <property type="match status" value="1"/>
</dbReference>
<dbReference type="EMBL" id="AVOT02071831">
    <property type="protein sequence ID" value="MBW0561992.1"/>
    <property type="molecule type" value="Genomic_DNA"/>
</dbReference>
<dbReference type="GO" id="GO:0032196">
    <property type="term" value="P:transposition"/>
    <property type="evidence" value="ECO:0007669"/>
    <property type="project" value="UniProtKB-KW"/>
</dbReference>
<keyword evidence="4" id="KW-0479">Metal-binding</keyword>
<evidence type="ECO:0000256" key="11">
    <source>
        <dbReference type="ARBA" id="ARBA00022932"/>
    </source>
</evidence>
<gene>
    <name evidence="17" type="ORF">O181_101707</name>
</gene>
<evidence type="ECO:0000256" key="1">
    <source>
        <dbReference type="ARBA" id="ARBA00022578"/>
    </source>
</evidence>
<dbReference type="GO" id="GO:0003723">
    <property type="term" value="F:RNA binding"/>
    <property type="evidence" value="ECO:0007669"/>
    <property type="project" value="UniProtKB-KW"/>
</dbReference>
<dbReference type="GO" id="GO:0006310">
    <property type="term" value="P:DNA recombination"/>
    <property type="evidence" value="ECO:0007669"/>
    <property type="project" value="UniProtKB-KW"/>
</dbReference>
<dbReference type="InterPro" id="IPR057670">
    <property type="entry name" value="SH3_retrovirus"/>
</dbReference>
<evidence type="ECO:0000256" key="8">
    <source>
        <dbReference type="ARBA" id="ARBA00022884"/>
    </source>
</evidence>
<evidence type="ECO:0000256" key="12">
    <source>
        <dbReference type="ARBA" id="ARBA00023172"/>
    </source>
</evidence>
<evidence type="ECO:0000256" key="7">
    <source>
        <dbReference type="ARBA" id="ARBA00022842"/>
    </source>
</evidence>
<keyword evidence="5" id="KW-0255">Endonuclease</keyword>
<evidence type="ECO:0000259" key="16">
    <source>
        <dbReference type="PROSITE" id="PS50994"/>
    </source>
</evidence>
<keyword evidence="9" id="KW-0229">DNA integration</keyword>
<evidence type="ECO:0000256" key="3">
    <source>
        <dbReference type="ARBA" id="ARBA00022722"/>
    </source>
</evidence>
<dbReference type="PROSITE" id="PS50994">
    <property type="entry name" value="INTEGRASE"/>
    <property type="match status" value="1"/>
</dbReference>
<keyword evidence="11" id="KW-0239">DNA-directed DNA polymerase</keyword>
<evidence type="ECO:0000256" key="10">
    <source>
        <dbReference type="ARBA" id="ARBA00022918"/>
    </source>
</evidence>
<dbReference type="InterPro" id="IPR013103">
    <property type="entry name" value="RVT_2"/>
</dbReference>
<evidence type="ECO:0000256" key="14">
    <source>
        <dbReference type="ARBA" id="ARBA00048173"/>
    </source>
</evidence>
<dbReference type="Pfam" id="PF25597">
    <property type="entry name" value="SH3_retrovirus"/>
    <property type="match status" value="1"/>
</dbReference>
<comment type="caution">
    <text evidence="17">The sequence shown here is derived from an EMBL/GenBank/DDBJ whole genome shotgun (WGS) entry which is preliminary data.</text>
</comment>
<evidence type="ECO:0000313" key="17">
    <source>
        <dbReference type="EMBL" id="MBW0561992.1"/>
    </source>
</evidence>
<dbReference type="GO" id="GO:0004519">
    <property type="term" value="F:endonuclease activity"/>
    <property type="evidence" value="ECO:0007669"/>
    <property type="project" value="UniProtKB-KW"/>
</dbReference>
<comment type="catalytic activity">
    <reaction evidence="14">
        <text>DNA(n) + a 2'-deoxyribonucleoside 5'-triphosphate = DNA(n+1) + diphosphate</text>
        <dbReference type="Rhea" id="RHEA:22508"/>
        <dbReference type="Rhea" id="RHEA-COMP:17339"/>
        <dbReference type="Rhea" id="RHEA-COMP:17340"/>
        <dbReference type="ChEBI" id="CHEBI:33019"/>
        <dbReference type="ChEBI" id="CHEBI:61560"/>
        <dbReference type="ChEBI" id="CHEBI:173112"/>
        <dbReference type="EC" id="2.7.7.49"/>
    </reaction>
</comment>
<evidence type="ECO:0000256" key="4">
    <source>
        <dbReference type="ARBA" id="ARBA00022723"/>
    </source>
</evidence>
<keyword evidence="13" id="KW-0511">Multifunctional enzyme</keyword>
<dbReference type="GO" id="GO:0005634">
    <property type="term" value="C:nucleus"/>
    <property type="evidence" value="ECO:0007669"/>
    <property type="project" value="UniProtKB-ARBA"/>
</dbReference>
<evidence type="ECO:0000256" key="6">
    <source>
        <dbReference type="ARBA" id="ARBA00022801"/>
    </source>
</evidence>
<dbReference type="PANTHER" id="PTHR42648">
    <property type="entry name" value="TRANSPOSASE, PUTATIVE-RELATED"/>
    <property type="match status" value="1"/>
</dbReference>
<keyword evidence="7" id="KW-0460">Magnesium</keyword>
<evidence type="ECO:0000256" key="2">
    <source>
        <dbReference type="ARBA" id="ARBA00022695"/>
    </source>
</evidence>
<dbReference type="Proteomes" id="UP000765509">
    <property type="component" value="Unassembled WGS sequence"/>
</dbReference>
<evidence type="ECO:0000256" key="13">
    <source>
        <dbReference type="ARBA" id="ARBA00023268"/>
    </source>
</evidence>
<dbReference type="GO" id="GO:0016787">
    <property type="term" value="F:hydrolase activity"/>
    <property type="evidence" value="ECO:0007669"/>
    <property type="project" value="UniProtKB-KW"/>
</dbReference>
<reference evidence="17" key="1">
    <citation type="submission" date="2021-03" db="EMBL/GenBank/DDBJ databases">
        <title>Draft genome sequence of rust myrtle Austropuccinia psidii MF-1, a brazilian biotype.</title>
        <authorList>
            <person name="Quecine M.C."/>
            <person name="Pachon D.M.R."/>
            <person name="Bonatelli M.L."/>
            <person name="Correr F.H."/>
            <person name="Franceschini L.M."/>
            <person name="Leite T.F."/>
            <person name="Margarido G.R.A."/>
            <person name="Almeida C.A."/>
            <person name="Ferrarezi J.A."/>
            <person name="Labate C.A."/>
        </authorList>
    </citation>
    <scope>NUCLEOTIDE SEQUENCE</scope>
    <source>
        <strain evidence="17">MF-1</strain>
    </source>
</reference>
<organism evidence="17 18">
    <name type="scientific">Austropuccinia psidii MF-1</name>
    <dbReference type="NCBI Taxonomy" id="1389203"/>
    <lineage>
        <taxon>Eukaryota</taxon>
        <taxon>Fungi</taxon>
        <taxon>Dikarya</taxon>
        <taxon>Basidiomycota</taxon>
        <taxon>Pucciniomycotina</taxon>
        <taxon>Pucciniomycetes</taxon>
        <taxon>Pucciniales</taxon>
        <taxon>Sphaerophragmiaceae</taxon>
        <taxon>Austropuccinia</taxon>
    </lineage>
</organism>
<dbReference type="InterPro" id="IPR039537">
    <property type="entry name" value="Retrotran_Ty1/copia-like"/>
</dbReference>
<evidence type="ECO:0000256" key="5">
    <source>
        <dbReference type="ARBA" id="ARBA00022759"/>
    </source>
</evidence>
<dbReference type="Pfam" id="PF07727">
    <property type="entry name" value="RVT_2"/>
    <property type="match status" value="1"/>
</dbReference>
<dbReference type="InterPro" id="IPR043502">
    <property type="entry name" value="DNA/RNA_pol_sf"/>
</dbReference>
<dbReference type="GO" id="GO:0003887">
    <property type="term" value="F:DNA-directed DNA polymerase activity"/>
    <property type="evidence" value="ECO:0007669"/>
    <property type="project" value="UniProtKB-KW"/>
</dbReference>
<feature type="domain" description="Integrase catalytic" evidence="16">
    <location>
        <begin position="151"/>
        <end position="251"/>
    </location>
</feature>
<dbReference type="AlphaFoldDB" id="A0A9Q3JHR3"/>
<keyword evidence="8" id="KW-0694">RNA-binding</keyword>
<evidence type="ECO:0000256" key="9">
    <source>
        <dbReference type="ARBA" id="ARBA00022908"/>
    </source>
</evidence>
<dbReference type="InterPro" id="IPR036397">
    <property type="entry name" value="RNaseH_sf"/>
</dbReference>
<proteinExistence type="predicted"/>
<name>A0A9Q3JHR3_9BASI</name>
<dbReference type="GO" id="GO:0003964">
    <property type="term" value="F:RNA-directed DNA polymerase activity"/>
    <property type="evidence" value="ECO:0007669"/>
    <property type="project" value="UniProtKB-KW"/>
</dbReference>
<evidence type="ECO:0000256" key="15">
    <source>
        <dbReference type="ARBA" id="ARBA00049244"/>
    </source>
</evidence>
<dbReference type="InterPro" id="IPR012337">
    <property type="entry name" value="RNaseH-like_sf"/>
</dbReference>
<dbReference type="InterPro" id="IPR001584">
    <property type="entry name" value="Integrase_cat-core"/>
</dbReference>
<comment type="catalytic activity">
    <reaction evidence="15">
        <text>DNA(n) + a 2'-deoxyribonucleoside 5'-triphosphate = DNA(n+1) + diphosphate</text>
        <dbReference type="Rhea" id="RHEA:22508"/>
        <dbReference type="Rhea" id="RHEA-COMP:17339"/>
        <dbReference type="Rhea" id="RHEA-COMP:17340"/>
        <dbReference type="ChEBI" id="CHEBI:33019"/>
        <dbReference type="ChEBI" id="CHEBI:61560"/>
        <dbReference type="ChEBI" id="CHEBI:173112"/>
        <dbReference type="EC" id="2.7.7.7"/>
    </reaction>
</comment>
<dbReference type="SUPFAM" id="SSF56672">
    <property type="entry name" value="DNA/RNA polymerases"/>
    <property type="match status" value="1"/>
</dbReference>
<keyword evidence="1" id="KW-0815">Transposition</keyword>